<comment type="subcellular location">
    <subcellularLocation>
        <location evidence="1 12">Cytoplasm</location>
    </subcellularLocation>
</comment>
<gene>
    <name evidence="14" type="ORF">R9B83_01650</name>
</gene>
<evidence type="ECO:0000256" key="1">
    <source>
        <dbReference type="ARBA" id="ARBA00004496"/>
    </source>
</evidence>
<keyword evidence="5 12" id="KW-0963">Cytoplasm</keyword>
<evidence type="ECO:0000256" key="8">
    <source>
        <dbReference type="ARBA" id="ARBA00022679"/>
    </source>
</evidence>
<dbReference type="InterPro" id="IPR046886">
    <property type="entry name" value="RsmE_MTase_dom"/>
</dbReference>
<dbReference type="PIRSF" id="PIRSF015601">
    <property type="entry name" value="MTase_slr0722"/>
    <property type="match status" value="1"/>
</dbReference>
<keyword evidence="7 12" id="KW-0489">Methyltransferase</keyword>
<comment type="function">
    <text evidence="10 12">Specifically methylates the N3 position of the uracil ring of uridine 1498 (m3U1498) in 16S rRNA. Acts on the fully assembled 30S ribosomal subunit.</text>
</comment>
<reference evidence="14" key="1">
    <citation type="submission" date="2023-11" db="EMBL/GenBank/DDBJ databases">
        <title>Completed genome sequence of Mycoplasma equirhinis type strain M432/72.</title>
        <authorList>
            <person name="Spergser J."/>
        </authorList>
    </citation>
    <scope>NUCLEOTIDE SEQUENCE [LARGE SCALE GENOMIC DNA]</scope>
    <source>
        <strain evidence="14">M432/72</strain>
    </source>
</reference>
<comment type="catalytic activity">
    <reaction evidence="11 12">
        <text>uridine(1498) in 16S rRNA + S-adenosyl-L-methionine = N(3)-methyluridine(1498) in 16S rRNA + S-adenosyl-L-homocysteine + H(+)</text>
        <dbReference type="Rhea" id="RHEA:42920"/>
        <dbReference type="Rhea" id="RHEA-COMP:10283"/>
        <dbReference type="Rhea" id="RHEA-COMP:10284"/>
        <dbReference type="ChEBI" id="CHEBI:15378"/>
        <dbReference type="ChEBI" id="CHEBI:57856"/>
        <dbReference type="ChEBI" id="CHEBI:59789"/>
        <dbReference type="ChEBI" id="CHEBI:65315"/>
        <dbReference type="ChEBI" id="CHEBI:74502"/>
        <dbReference type="EC" id="2.1.1.193"/>
    </reaction>
</comment>
<evidence type="ECO:0000256" key="10">
    <source>
        <dbReference type="ARBA" id="ARBA00025699"/>
    </source>
</evidence>
<dbReference type="NCBIfam" id="NF008701">
    <property type="entry name" value="PRK11713.5-5"/>
    <property type="match status" value="1"/>
</dbReference>
<evidence type="ECO:0000313" key="15">
    <source>
        <dbReference type="Proteomes" id="UP001303601"/>
    </source>
</evidence>
<evidence type="ECO:0000256" key="6">
    <source>
        <dbReference type="ARBA" id="ARBA00022552"/>
    </source>
</evidence>
<evidence type="ECO:0000256" key="5">
    <source>
        <dbReference type="ARBA" id="ARBA00022490"/>
    </source>
</evidence>
<dbReference type="EC" id="2.1.1.193" evidence="3 12"/>
<name>A0ABZ0P9I3_9BACT</name>
<evidence type="ECO:0000256" key="3">
    <source>
        <dbReference type="ARBA" id="ARBA00012328"/>
    </source>
</evidence>
<dbReference type="GO" id="GO:0008168">
    <property type="term" value="F:methyltransferase activity"/>
    <property type="evidence" value="ECO:0007669"/>
    <property type="project" value="UniProtKB-KW"/>
</dbReference>
<dbReference type="Proteomes" id="UP001303601">
    <property type="component" value="Chromosome"/>
</dbReference>
<evidence type="ECO:0000259" key="13">
    <source>
        <dbReference type="Pfam" id="PF04452"/>
    </source>
</evidence>
<evidence type="ECO:0000256" key="12">
    <source>
        <dbReference type="PIRNR" id="PIRNR015601"/>
    </source>
</evidence>
<dbReference type="PANTHER" id="PTHR30027">
    <property type="entry name" value="RIBOSOMAL RNA SMALL SUBUNIT METHYLTRANSFERASE E"/>
    <property type="match status" value="1"/>
</dbReference>
<evidence type="ECO:0000256" key="11">
    <source>
        <dbReference type="ARBA" id="ARBA00047944"/>
    </source>
</evidence>
<feature type="domain" description="Ribosomal RNA small subunit methyltransferase E methyltransferase" evidence="13">
    <location>
        <begin position="64"/>
        <end position="219"/>
    </location>
</feature>
<dbReference type="Pfam" id="PF04452">
    <property type="entry name" value="Methyltrans_RNA"/>
    <property type="match status" value="1"/>
</dbReference>
<protein>
    <recommendedName>
        <fullName evidence="4 12">Ribosomal RNA small subunit methyltransferase E</fullName>
        <ecNumber evidence="3 12">2.1.1.193</ecNumber>
    </recommendedName>
</protein>
<dbReference type="RefSeq" id="WP_140031674.1">
    <property type="nucleotide sequence ID" value="NZ_CP137845.1"/>
</dbReference>
<evidence type="ECO:0000256" key="9">
    <source>
        <dbReference type="ARBA" id="ARBA00022691"/>
    </source>
</evidence>
<dbReference type="EMBL" id="CP137845">
    <property type="protein sequence ID" value="WPB53677.1"/>
    <property type="molecule type" value="Genomic_DNA"/>
</dbReference>
<dbReference type="SUPFAM" id="SSF75217">
    <property type="entry name" value="alpha/beta knot"/>
    <property type="match status" value="1"/>
</dbReference>
<dbReference type="CDD" id="cd18084">
    <property type="entry name" value="RsmE-like"/>
    <property type="match status" value="1"/>
</dbReference>
<dbReference type="InterPro" id="IPR029026">
    <property type="entry name" value="tRNA_m1G_MTases_N"/>
</dbReference>
<evidence type="ECO:0000256" key="2">
    <source>
        <dbReference type="ARBA" id="ARBA00005528"/>
    </source>
</evidence>
<keyword evidence="9 12" id="KW-0949">S-adenosyl-L-methionine</keyword>
<evidence type="ECO:0000313" key="14">
    <source>
        <dbReference type="EMBL" id="WPB53677.1"/>
    </source>
</evidence>
<dbReference type="Gene3D" id="3.40.1280.10">
    <property type="match status" value="1"/>
</dbReference>
<dbReference type="NCBIfam" id="TIGR00046">
    <property type="entry name" value="RsmE family RNA methyltransferase"/>
    <property type="match status" value="1"/>
</dbReference>
<keyword evidence="6 12" id="KW-0698">rRNA processing</keyword>
<organism evidence="14 15">
    <name type="scientific">Metamycoplasma equirhinis</name>
    <dbReference type="NCBI Taxonomy" id="92402"/>
    <lineage>
        <taxon>Bacteria</taxon>
        <taxon>Bacillati</taxon>
        <taxon>Mycoplasmatota</taxon>
        <taxon>Mycoplasmoidales</taxon>
        <taxon>Metamycoplasmataceae</taxon>
        <taxon>Metamycoplasma</taxon>
    </lineage>
</organism>
<proteinExistence type="inferred from homology"/>
<evidence type="ECO:0000256" key="7">
    <source>
        <dbReference type="ARBA" id="ARBA00022603"/>
    </source>
</evidence>
<keyword evidence="15" id="KW-1185">Reference proteome</keyword>
<dbReference type="InterPro" id="IPR029028">
    <property type="entry name" value="Alpha/beta_knot_MTases"/>
</dbReference>
<dbReference type="GO" id="GO:0032259">
    <property type="term" value="P:methylation"/>
    <property type="evidence" value="ECO:0007669"/>
    <property type="project" value="UniProtKB-KW"/>
</dbReference>
<evidence type="ECO:0000256" key="4">
    <source>
        <dbReference type="ARBA" id="ARBA00013673"/>
    </source>
</evidence>
<keyword evidence="8 12" id="KW-0808">Transferase</keyword>
<dbReference type="InterPro" id="IPR006700">
    <property type="entry name" value="RsmE"/>
</dbReference>
<dbReference type="GeneID" id="94493575"/>
<dbReference type="PANTHER" id="PTHR30027:SF3">
    <property type="entry name" value="16S RRNA (URACIL(1498)-N(3))-METHYLTRANSFERASE"/>
    <property type="match status" value="1"/>
</dbReference>
<accession>A0ABZ0P9I3</accession>
<comment type="similarity">
    <text evidence="2 12">Belongs to the RNA methyltransferase RsmE family.</text>
</comment>
<sequence>MYKFYCDKLIDGYFELDEETQKHLKVVRIKNESFLINYQNQFYECILEFSSKAKIIKKMDINNEANFEIIVAIPVIKQTNFEIAIQKATELGATKIIPFISKFCDSQNLKTMSNKNRLLKIIKEAAQQSFRNKIPEFAELIMFDQLIKLNVKNKILAYENKKKSPISEINENVLLIVGPEGGFSSAEIDDATKANVKIVSLTKTILRAETALIYMLAKIN</sequence>